<protein>
    <submittedName>
        <fullName evidence="2 3">Uncharacterized protein LOC109005767 isoform X1</fullName>
    </submittedName>
</protein>
<organism evidence="1 5">
    <name type="scientific">Juglans regia</name>
    <name type="common">English walnut</name>
    <dbReference type="NCBI Taxonomy" id="51240"/>
    <lineage>
        <taxon>Eukaryota</taxon>
        <taxon>Viridiplantae</taxon>
        <taxon>Streptophyta</taxon>
        <taxon>Embryophyta</taxon>
        <taxon>Tracheophyta</taxon>
        <taxon>Spermatophyta</taxon>
        <taxon>Magnoliopsida</taxon>
        <taxon>eudicotyledons</taxon>
        <taxon>Gunneridae</taxon>
        <taxon>Pentapetalae</taxon>
        <taxon>rosids</taxon>
        <taxon>fabids</taxon>
        <taxon>Fagales</taxon>
        <taxon>Juglandaceae</taxon>
        <taxon>Juglans</taxon>
    </lineage>
</organism>
<evidence type="ECO:0000313" key="2">
    <source>
        <dbReference type="RefSeq" id="XP_035550715.1"/>
    </source>
</evidence>
<dbReference type="RefSeq" id="XP_035550715.1">
    <property type="nucleotide sequence ID" value="XM_035694822.1"/>
</dbReference>
<dbReference type="Gramene" id="Jr10_16000_p1">
    <property type="protein sequence ID" value="cds.Jr10_16000_p1"/>
    <property type="gene ID" value="Jr10_16000"/>
</dbReference>
<dbReference type="GO" id="GO:0006950">
    <property type="term" value="P:response to stress"/>
    <property type="evidence" value="ECO:0000318"/>
    <property type="project" value="GO_Central"/>
</dbReference>
<name>A0A6P9ESV5_JUGRE</name>
<dbReference type="GO" id="GO:0061908">
    <property type="term" value="C:phagophore"/>
    <property type="evidence" value="ECO:0000318"/>
    <property type="project" value="GO_Central"/>
</dbReference>
<dbReference type="Proteomes" id="UP000235220">
    <property type="component" value="Chromosome 10"/>
</dbReference>
<dbReference type="PANTHER" id="PTHR34659">
    <property type="entry name" value="BNAA05G11610D PROTEIN"/>
    <property type="match status" value="1"/>
</dbReference>
<dbReference type="AlphaFoldDB" id="A0A6P9ESV5"/>
<dbReference type="GeneID" id="109005767"/>
<reference evidence="2 3" key="1">
    <citation type="submission" date="2025-04" db="UniProtKB">
        <authorList>
            <consortium name="RefSeq"/>
        </authorList>
    </citation>
    <scope>IDENTIFICATION</scope>
    <source>
        <tissue evidence="2 3">Leaves</tissue>
    </source>
</reference>
<evidence type="ECO:0000313" key="4">
    <source>
        <dbReference type="RefSeq" id="XP_035550717.1"/>
    </source>
</evidence>
<keyword evidence="1" id="KW-1185">Reference proteome</keyword>
<dbReference type="RefSeq" id="XP_035550719.1">
    <property type="nucleotide sequence ID" value="XM_035694826.1"/>
</dbReference>
<dbReference type="RefSeq" id="XP_035550716.1">
    <property type="nucleotide sequence ID" value="XM_035694823.1"/>
</dbReference>
<evidence type="ECO:0000313" key="3">
    <source>
        <dbReference type="RefSeq" id="XP_035550716.1"/>
    </source>
</evidence>
<evidence type="ECO:0000313" key="5">
    <source>
        <dbReference type="RefSeq" id="XP_035550719.1"/>
    </source>
</evidence>
<dbReference type="GO" id="GO:0005776">
    <property type="term" value="C:autophagosome"/>
    <property type="evidence" value="ECO:0000318"/>
    <property type="project" value="GO_Central"/>
</dbReference>
<gene>
    <name evidence="2 3 4 5" type="primary">LOC109005767</name>
</gene>
<proteinExistence type="predicted"/>
<accession>A0A6P9ESV5</accession>
<dbReference type="PANTHER" id="PTHR34659:SF8">
    <property type="entry name" value="(RAPE) HYPOTHETICAL PROTEIN"/>
    <property type="match status" value="1"/>
</dbReference>
<dbReference type="KEGG" id="jre:109005767"/>
<evidence type="ECO:0000313" key="1">
    <source>
        <dbReference type="Proteomes" id="UP000235220"/>
    </source>
</evidence>
<dbReference type="InterPro" id="IPR053273">
    <property type="entry name" value="CST_Regulator"/>
</dbReference>
<sequence length="437" mass="48301">MINMDVKGINWVGNIYQKFEAMCLEVEEVMYQDTVKYVENQVQNVGESVKKFYSDVVQDLLPPSSVDPVKALTSDLSVDRYSDVGIHKNPEEAVKKVSVRVDVDHLTENSKVIADMDKDFGRVPSLRKNKLSPCSVDSVKRTCPKLCSGQYNNGSISNYSNMGVKNGLGHENFSATEMSEAMVNDLGRASSFLELLNENHGASCDNTVKISAPALAEVRGFDSISESSNALENASDHMSDPSIAIASASPDLSVLASFVRNEGKEMRLPDSDGLSAEPNAVDICTYNGASSLVGSSLDSEVRHNEFADMEVVSHPERSDDWGLDGIERGTLSEPGVDTSQQYVQLKLEETCVLVDGDELHFVPHKEGKRRPYKKKIREAFSSRMRSARKEYEQLAVWYGYDGESNQASSESSIATHSVVDTKETKTQEFCETEWELL</sequence>
<dbReference type="RefSeq" id="XP_035550717.1">
    <property type="nucleotide sequence ID" value="XM_035694824.1"/>
</dbReference>
<dbReference type="OrthoDB" id="778244at2759"/>